<feature type="domain" description="TraC-like" evidence="3">
    <location>
        <begin position="114"/>
        <end position="313"/>
    </location>
</feature>
<proteinExistence type="predicted"/>
<comment type="caution">
    <text evidence="4">The sequence shown here is derived from an EMBL/GenBank/DDBJ whole genome shotgun (WGS) entry which is preliminary data.</text>
</comment>
<keyword evidence="1" id="KW-0472">Membrane</keyword>
<keyword evidence="1" id="KW-1133">Transmembrane helix</keyword>
<dbReference type="Pfam" id="PF26593">
    <property type="entry name" value="TraC-like"/>
    <property type="match status" value="1"/>
</dbReference>
<dbReference type="GeneID" id="78818714"/>
<protein>
    <submittedName>
        <fullName evidence="4">Uncharacterized protein</fullName>
    </submittedName>
</protein>
<dbReference type="Proteomes" id="UP001596432">
    <property type="component" value="Unassembled WGS sequence"/>
</dbReference>
<evidence type="ECO:0000313" key="5">
    <source>
        <dbReference type="Proteomes" id="UP001596432"/>
    </source>
</evidence>
<keyword evidence="5" id="KW-1185">Reference proteome</keyword>
<feature type="transmembrane region" description="Helical" evidence="1">
    <location>
        <begin position="28"/>
        <end position="48"/>
    </location>
</feature>
<reference evidence="4 5" key="1">
    <citation type="journal article" date="2019" name="Int. J. Syst. Evol. Microbiol.">
        <title>The Global Catalogue of Microorganisms (GCM) 10K type strain sequencing project: providing services to taxonomists for standard genome sequencing and annotation.</title>
        <authorList>
            <consortium name="The Broad Institute Genomics Platform"/>
            <consortium name="The Broad Institute Genome Sequencing Center for Infectious Disease"/>
            <person name="Wu L."/>
            <person name="Ma J."/>
        </authorList>
    </citation>
    <scope>NUCLEOTIDE SEQUENCE [LARGE SCALE GENOMIC DNA]</scope>
    <source>
        <strain evidence="4 5">XZYJT29</strain>
    </source>
</reference>
<dbReference type="Pfam" id="PF26592">
    <property type="entry name" value="PrgI_like"/>
    <property type="match status" value="1"/>
</dbReference>
<accession>A0ABD5XZD5</accession>
<dbReference type="InterPro" id="IPR058597">
    <property type="entry name" value="PrgI-like_dom"/>
</dbReference>
<feature type="domain" description="PrgI-like" evidence="2">
    <location>
        <begin position="18"/>
        <end position="101"/>
    </location>
</feature>
<evidence type="ECO:0000256" key="1">
    <source>
        <dbReference type="SAM" id="Phobius"/>
    </source>
</evidence>
<feature type="transmembrane region" description="Helical" evidence="1">
    <location>
        <begin position="60"/>
        <end position="78"/>
    </location>
</feature>
<gene>
    <name evidence="4" type="ORF">ACFQMA_01325</name>
</gene>
<sequence>MDDDAVKRIPKSLGTDTKLLGQYTMTDLAVALFPGVLTVLLLQVVLPANVTVRGYQLDSLTLPIAGVMIALGAIFVYLTPAYTTSADWVTSMLTFHRRSDQLGHEAATEYTQIERVYPDRGAIERTDGAVIGMVQVIPPTMALATSEEWATKAEAFQDFLNTTVEFPIQIYSTTQPFPVDEHLAQYESRLDDPDVEANPRLEALIENYVQWYEAELEERRMTIRDHYVVVPVTPAEVQFDEASLSQKLAEVPVLGLFVRELYAPRKAVERQALIDELDDRLSRVQSGLRSIDGCTAHRVDATEATKIIGEYWSDESQHYGQLDQVLRTRGIVGGGQT</sequence>
<evidence type="ECO:0000259" key="2">
    <source>
        <dbReference type="Pfam" id="PF26592"/>
    </source>
</evidence>
<evidence type="ECO:0000259" key="3">
    <source>
        <dbReference type="Pfam" id="PF26593"/>
    </source>
</evidence>
<organism evidence="4 5">
    <name type="scientific">Halosimplex aquaticum</name>
    <dbReference type="NCBI Taxonomy" id="3026162"/>
    <lineage>
        <taxon>Archaea</taxon>
        <taxon>Methanobacteriati</taxon>
        <taxon>Methanobacteriota</taxon>
        <taxon>Stenosarchaea group</taxon>
        <taxon>Halobacteria</taxon>
        <taxon>Halobacteriales</taxon>
        <taxon>Haloarculaceae</taxon>
        <taxon>Halosimplex</taxon>
    </lineage>
</organism>
<keyword evidence="1" id="KW-0812">Transmembrane</keyword>
<dbReference type="EMBL" id="JBHTAS010000001">
    <property type="protein sequence ID" value="MFC7138475.1"/>
    <property type="molecule type" value="Genomic_DNA"/>
</dbReference>
<name>A0ABD5XZD5_9EURY</name>
<evidence type="ECO:0000313" key="4">
    <source>
        <dbReference type="EMBL" id="MFC7138475.1"/>
    </source>
</evidence>
<dbReference type="InterPro" id="IPR058596">
    <property type="entry name" value="TraC-like_dom"/>
</dbReference>
<dbReference type="RefSeq" id="WP_274324100.1">
    <property type="nucleotide sequence ID" value="NZ_CP118158.1"/>
</dbReference>
<dbReference type="AlphaFoldDB" id="A0ABD5XZD5"/>